<dbReference type="Gene3D" id="3.30.200.20">
    <property type="entry name" value="Phosphorylase Kinase, domain 1"/>
    <property type="match status" value="1"/>
</dbReference>
<evidence type="ECO:0000256" key="2">
    <source>
        <dbReference type="ARBA" id="ARBA00004496"/>
    </source>
</evidence>
<keyword evidence="3" id="KW-0963">Cytoplasm</keyword>
<comment type="subcellular location">
    <subcellularLocation>
        <location evidence="2">Cytoplasm</location>
    </subcellularLocation>
    <subcellularLocation>
        <location evidence="1">Nucleus</location>
    </subcellularLocation>
</comment>
<feature type="region of interest" description="Disordered" evidence="5">
    <location>
        <begin position="183"/>
        <end position="221"/>
    </location>
</feature>
<protein>
    <submittedName>
        <fullName evidence="6">Inactive leucine-rich repeat receptor-like protein kinase</fullName>
    </submittedName>
</protein>
<sequence>MVERRSCDHAATAILRWPLAVANPSGVVYIYLHTLSFLPHSVALSNFLPRSLALLSSPDRLCRPSPQASTFVLGKSGIGIVYKVVLDDGLTLAVRRLGEGGSQRFKEFQTKVESIGKAVWPYSGHYPPIEENFKEFIAFLQDNNVDLSNVRGAQHIRDVPFKEPGNPSGQHPHYQDFHNLGLEDREKKNLKHQYDKPRTTDKVPTNTMPPLMPETMGTPSP</sequence>
<organism evidence="6 7">
    <name type="scientific">Canna indica</name>
    <name type="common">Indian-shot</name>
    <dbReference type="NCBI Taxonomy" id="4628"/>
    <lineage>
        <taxon>Eukaryota</taxon>
        <taxon>Viridiplantae</taxon>
        <taxon>Streptophyta</taxon>
        <taxon>Embryophyta</taxon>
        <taxon>Tracheophyta</taxon>
        <taxon>Spermatophyta</taxon>
        <taxon>Magnoliopsida</taxon>
        <taxon>Liliopsida</taxon>
        <taxon>Zingiberales</taxon>
        <taxon>Cannaceae</taxon>
        <taxon>Canna</taxon>
    </lineage>
</organism>
<keyword evidence="6" id="KW-0808">Transferase</keyword>
<keyword evidence="6" id="KW-0418">Kinase</keyword>
<evidence type="ECO:0000256" key="4">
    <source>
        <dbReference type="ARBA" id="ARBA00023242"/>
    </source>
</evidence>
<keyword evidence="6" id="KW-0675">Receptor</keyword>
<dbReference type="EMBL" id="CP136892">
    <property type="protein sequence ID" value="WOL00722.1"/>
    <property type="molecule type" value="Genomic_DNA"/>
</dbReference>
<dbReference type="GO" id="GO:0005634">
    <property type="term" value="C:nucleus"/>
    <property type="evidence" value="ECO:0007669"/>
    <property type="project" value="UniProtKB-SubCell"/>
</dbReference>
<gene>
    <name evidence="6" type="ORF">Cni_G09435</name>
</gene>
<accession>A0AAQ3K5M4</accession>
<keyword evidence="7" id="KW-1185">Reference proteome</keyword>
<dbReference type="PANTHER" id="PTHR31250">
    <property type="entry name" value="IQ DOMAIN-CONTAINING PROTEIN IQM3"/>
    <property type="match status" value="1"/>
</dbReference>
<proteinExistence type="predicted"/>
<dbReference type="Proteomes" id="UP001327560">
    <property type="component" value="Chromosome 3"/>
</dbReference>
<evidence type="ECO:0000256" key="5">
    <source>
        <dbReference type="SAM" id="MobiDB-lite"/>
    </source>
</evidence>
<dbReference type="AlphaFoldDB" id="A0AAQ3K5M4"/>
<evidence type="ECO:0000313" key="7">
    <source>
        <dbReference type="Proteomes" id="UP001327560"/>
    </source>
</evidence>
<dbReference type="GO" id="GO:0005737">
    <property type="term" value="C:cytoplasm"/>
    <property type="evidence" value="ECO:0007669"/>
    <property type="project" value="UniProtKB-SubCell"/>
</dbReference>
<dbReference type="PANTHER" id="PTHR31250:SF27">
    <property type="entry name" value="IQ DOMAIN-CONTAINING PROTEIN IQM5"/>
    <property type="match status" value="1"/>
</dbReference>
<evidence type="ECO:0000256" key="3">
    <source>
        <dbReference type="ARBA" id="ARBA00022490"/>
    </source>
</evidence>
<feature type="compositionally biased region" description="Basic and acidic residues" evidence="5">
    <location>
        <begin position="183"/>
        <end position="201"/>
    </location>
</feature>
<evidence type="ECO:0000256" key="1">
    <source>
        <dbReference type="ARBA" id="ARBA00004123"/>
    </source>
</evidence>
<reference evidence="6 7" key="1">
    <citation type="submission" date="2023-10" db="EMBL/GenBank/DDBJ databases">
        <title>Chromosome-scale genome assembly provides insights into flower coloration mechanisms of Canna indica.</title>
        <authorList>
            <person name="Li C."/>
        </authorList>
    </citation>
    <scope>NUCLEOTIDE SEQUENCE [LARGE SCALE GENOMIC DNA]</scope>
    <source>
        <tissue evidence="6">Flower</tissue>
    </source>
</reference>
<name>A0AAQ3K5M4_9LILI</name>
<evidence type="ECO:0000313" key="6">
    <source>
        <dbReference type="EMBL" id="WOL00722.1"/>
    </source>
</evidence>
<keyword evidence="4" id="KW-0539">Nucleus</keyword>
<dbReference type="InterPro" id="IPR044159">
    <property type="entry name" value="IQM"/>
</dbReference>
<dbReference type="GO" id="GO:0016301">
    <property type="term" value="F:kinase activity"/>
    <property type="evidence" value="ECO:0007669"/>
    <property type="project" value="UniProtKB-KW"/>
</dbReference>